<evidence type="ECO:0000256" key="9">
    <source>
        <dbReference type="ARBA" id="ARBA00023002"/>
    </source>
</evidence>
<evidence type="ECO:0000256" key="4">
    <source>
        <dbReference type="ARBA" id="ARBA00008310"/>
    </source>
</evidence>
<keyword evidence="14" id="KW-1185">Reference proteome</keyword>
<evidence type="ECO:0000256" key="11">
    <source>
        <dbReference type="RuleBase" id="RU364052"/>
    </source>
</evidence>
<dbReference type="PANTHER" id="PTHR42923">
    <property type="entry name" value="PROTOPORPHYRINOGEN OXIDASE"/>
    <property type="match status" value="1"/>
</dbReference>
<dbReference type="KEGG" id="enn:FRE64_07075"/>
<dbReference type="PANTHER" id="PTHR42923:SF3">
    <property type="entry name" value="PROTOPORPHYRINOGEN OXIDASE"/>
    <property type="match status" value="1"/>
</dbReference>
<keyword evidence="7 11" id="KW-0285">Flavoprotein</keyword>
<evidence type="ECO:0000256" key="5">
    <source>
        <dbReference type="ARBA" id="ARBA00012402"/>
    </source>
</evidence>
<evidence type="ECO:0000256" key="8">
    <source>
        <dbReference type="ARBA" id="ARBA00022827"/>
    </source>
</evidence>
<organism evidence="13 14">
    <name type="scientific">Euhalothece natronophila Z-M001</name>
    <dbReference type="NCBI Taxonomy" id="522448"/>
    <lineage>
        <taxon>Bacteria</taxon>
        <taxon>Bacillati</taxon>
        <taxon>Cyanobacteriota</taxon>
        <taxon>Cyanophyceae</taxon>
        <taxon>Oscillatoriophycideae</taxon>
        <taxon>Chroococcales</taxon>
        <taxon>Halothecacae</taxon>
        <taxon>Halothece cluster</taxon>
        <taxon>Euhalothece</taxon>
    </lineage>
</organism>
<dbReference type="GO" id="GO:0004729">
    <property type="term" value="F:oxygen-dependent protoporphyrinogen oxidase activity"/>
    <property type="evidence" value="ECO:0007669"/>
    <property type="project" value="UniProtKB-UniRule"/>
</dbReference>
<dbReference type="GO" id="GO:0005737">
    <property type="term" value="C:cytoplasm"/>
    <property type="evidence" value="ECO:0007669"/>
    <property type="project" value="UniProtKB-SubCell"/>
</dbReference>
<dbReference type="Gene3D" id="1.10.3110.10">
    <property type="entry name" value="protoporphyrinogen ix oxidase, domain 3"/>
    <property type="match status" value="1"/>
</dbReference>
<evidence type="ECO:0000256" key="1">
    <source>
        <dbReference type="ARBA" id="ARBA00001755"/>
    </source>
</evidence>
<dbReference type="GO" id="GO:0006783">
    <property type="term" value="P:heme biosynthetic process"/>
    <property type="evidence" value="ECO:0007669"/>
    <property type="project" value="UniProtKB-UniRule"/>
</dbReference>
<sequence>MLDSLIIGAGISGLSTAYRLQEKNQEILVTEKRDRAGGNIISQQQGEFLWEEGPNSFSPTPELLKLAVDVGLKDEFVFADRALPRYIYWQGKLRQVPMTPPAAITTPLLSPLGKLRALSGALGFAPPKVTNQPETVAEFFSRNLGSEVAERLVSPFVSGVYAGDVNQLEAAAAFGRVTKLADTGGGLVAGAILSRGKKKKPAATDNKEIPETKSGELGTFKQGLQQLPSAIASKLGDNLKLNWELQSLSRHPEQGYIAEFSTPEGQQTIEAKTVVLTTPAHVASPLLQDISPESSNALAEIPYPPVACVVLAYPIDALRFPLNGFGNLNPRSQNLRTLGTIWSSILFPGRTPQGWYLLTNFIGGATDPEIAQLSEEEIIQQVHQDLEKVLVKPNTEPKPLAVRLWSKAIPQYNVGHLERLKTAKDGLKDLPGLFLCSNYLDGVALGDCVRRGEETSQAILEITKATSGA</sequence>
<evidence type="ECO:0000259" key="12">
    <source>
        <dbReference type="Pfam" id="PF01593"/>
    </source>
</evidence>
<dbReference type="Pfam" id="PF01593">
    <property type="entry name" value="Amino_oxidase"/>
    <property type="match status" value="1"/>
</dbReference>
<evidence type="ECO:0000256" key="6">
    <source>
        <dbReference type="ARBA" id="ARBA00019046"/>
    </source>
</evidence>
<evidence type="ECO:0000313" key="13">
    <source>
        <dbReference type="EMBL" id="QDZ39719.1"/>
    </source>
</evidence>
<evidence type="ECO:0000256" key="10">
    <source>
        <dbReference type="ARBA" id="ARBA00023133"/>
    </source>
</evidence>
<dbReference type="AlphaFoldDB" id="A0A5B8NNH4"/>
<gene>
    <name evidence="13" type="primary">hemG</name>
    <name evidence="13" type="ORF">FRE64_07075</name>
</gene>
<keyword evidence="9 11" id="KW-0560">Oxidoreductase</keyword>
<keyword evidence="10 11" id="KW-0350">Heme biosynthesis</keyword>
<dbReference type="InterPro" id="IPR004572">
    <property type="entry name" value="Protoporphyrinogen_oxidase"/>
</dbReference>
<dbReference type="EC" id="1.3.3.15" evidence="5 11"/>
<keyword evidence="8 11" id="KW-0274">FAD</keyword>
<keyword evidence="11" id="KW-0963">Cytoplasm</keyword>
<feature type="domain" description="Amine oxidase" evidence="12">
    <location>
        <begin position="11"/>
        <end position="460"/>
    </location>
</feature>
<comment type="subcellular location">
    <subcellularLocation>
        <location evidence="11">Cytoplasm</location>
    </subcellularLocation>
</comment>
<reference evidence="13" key="1">
    <citation type="submission" date="2019-08" db="EMBL/GenBank/DDBJ databases">
        <title>Carotenoids and Carotenoid Binding Proteins in the Halophilic Cyanobacterium Euhalothece sp. ZM00.</title>
        <authorList>
            <person name="Cho S.M."/>
            <person name="Song J.Y."/>
            <person name="Park Y.-I."/>
        </authorList>
    </citation>
    <scope>NUCLEOTIDE SEQUENCE [LARGE SCALE GENOMIC DNA]</scope>
    <source>
        <strain evidence="13">Z-M001</strain>
    </source>
</reference>
<dbReference type="EMBL" id="CP042326">
    <property type="protein sequence ID" value="QDZ39719.1"/>
    <property type="molecule type" value="Genomic_DNA"/>
</dbReference>
<dbReference type="Proteomes" id="UP000318453">
    <property type="component" value="Chromosome"/>
</dbReference>
<comment type="catalytic activity">
    <reaction evidence="1">
        <text>coproporphyrinogen III + 3 O2 = coproporphyrin III + 3 H2O2</text>
        <dbReference type="Rhea" id="RHEA:43436"/>
        <dbReference type="ChEBI" id="CHEBI:15379"/>
        <dbReference type="ChEBI" id="CHEBI:16240"/>
        <dbReference type="ChEBI" id="CHEBI:57309"/>
        <dbReference type="ChEBI" id="CHEBI:131725"/>
        <dbReference type="EC" id="1.3.3.15"/>
    </reaction>
    <physiologicalReaction direction="left-to-right" evidence="1">
        <dbReference type="Rhea" id="RHEA:43437"/>
    </physiologicalReaction>
</comment>
<evidence type="ECO:0000313" key="14">
    <source>
        <dbReference type="Proteomes" id="UP000318453"/>
    </source>
</evidence>
<evidence type="ECO:0000256" key="7">
    <source>
        <dbReference type="ARBA" id="ARBA00022630"/>
    </source>
</evidence>
<dbReference type="SUPFAM" id="SSF51905">
    <property type="entry name" value="FAD/NAD(P)-binding domain"/>
    <property type="match status" value="1"/>
</dbReference>
<name>A0A5B8NNH4_9CHRO</name>
<dbReference type="InterPro" id="IPR036188">
    <property type="entry name" value="FAD/NAD-bd_sf"/>
</dbReference>
<comment type="pathway">
    <text evidence="3 11">Porphyrin-containing compound metabolism; protoheme biosynthesis.</text>
</comment>
<proteinExistence type="inferred from homology"/>
<dbReference type="UniPathway" id="UPA00252"/>
<evidence type="ECO:0000256" key="2">
    <source>
        <dbReference type="ARBA" id="ARBA00001974"/>
    </source>
</evidence>
<dbReference type="NCBIfam" id="TIGR00562">
    <property type="entry name" value="proto_IX_ox"/>
    <property type="match status" value="1"/>
</dbReference>
<evidence type="ECO:0000256" key="3">
    <source>
        <dbReference type="ARBA" id="ARBA00004744"/>
    </source>
</evidence>
<dbReference type="OrthoDB" id="25353at2"/>
<comment type="similarity">
    <text evidence="4 11">Belongs to the protoporphyrinogen/coproporphyrinogen oxidase family. Coproporphyrinogen III oxidase subfamily.</text>
</comment>
<dbReference type="InterPro" id="IPR050464">
    <property type="entry name" value="Zeta_carotene_desat/Oxidored"/>
</dbReference>
<dbReference type="InterPro" id="IPR002937">
    <property type="entry name" value="Amino_oxidase"/>
</dbReference>
<dbReference type="Gene3D" id="3.50.50.60">
    <property type="entry name" value="FAD/NAD(P)-binding domain"/>
    <property type="match status" value="1"/>
</dbReference>
<comment type="function">
    <text evidence="11">Involved in coproporphyrin-dependent heme b biosynthesis. Catalyzes the oxidation of coproporphyrinogen III to coproporphyrin III.</text>
</comment>
<protein>
    <recommendedName>
        <fullName evidence="6 11">Coproporphyrinogen III oxidase</fullName>
        <ecNumber evidence="5 11">1.3.3.15</ecNumber>
    </recommendedName>
</protein>
<comment type="cofactor">
    <cofactor evidence="2 11">
        <name>FAD</name>
        <dbReference type="ChEBI" id="CHEBI:57692"/>
    </cofactor>
</comment>
<dbReference type="SUPFAM" id="SSF54373">
    <property type="entry name" value="FAD-linked reductases, C-terminal domain"/>
    <property type="match status" value="1"/>
</dbReference>
<accession>A0A5B8NNH4</accession>
<dbReference type="Gene3D" id="3.90.660.20">
    <property type="entry name" value="Protoporphyrinogen oxidase, mitochondrial, domain 2"/>
    <property type="match status" value="1"/>
</dbReference>
<dbReference type="RefSeq" id="WP_146295316.1">
    <property type="nucleotide sequence ID" value="NZ_CP042326.1"/>
</dbReference>